<dbReference type="KEGG" id="spue:AB5L97_10950"/>
<accession>A0AB39L0K0</accession>
<reference evidence="1" key="1">
    <citation type="submission" date="2024-07" db="EMBL/GenBank/DDBJ databases">
        <authorList>
            <person name="fu j."/>
        </authorList>
    </citation>
    <scope>NUCLEOTIDE SEQUENCE</scope>
    <source>
        <strain evidence="1">P10A9</strain>
    </source>
</reference>
<gene>
    <name evidence="1" type="ORF">AB5L97_10950</name>
</gene>
<protein>
    <submittedName>
        <fullName evidence="1">Uncharacterized protein</fullName>
    </submittedName>
</protein>
<name>A0AB39L0K0_9MICC</name>
<evidence type="ECO:0000313" key="1">
    <source>
        <dbReference type="EMBL" id="XDP43827.1"/>
    </source>
</evidence>
<dbReference type="AlphaFoldDB" id="A0AB39L0K0"/>
<dbReference type="EMBL" id="CP163302">
    <property type="protein sequence ID" value="XDP43827.1"/>
    <property type="molecule type" value="Genomic_DNA"/>
</dbReference>
<dbReference type="RefSeq" id="WP_369044715.1">
    <property type="nucleotide sequence ID" value="NZ_CP163302.1"/>
</dbReference>
<sequence>MSRNLGVVCTHGFTAEDVTLTEDHPRLLGALVWDDDLPGATILFAEKRGLVYRRVTVRHRRRGVPGASASAAEDYSVIEFHCGHCGFDKDVRRERLASCFEDGEPRMDLFPPDARGVSRLDIWKLR</sequence>
<organism evidence="1">
    <name type="scientific">Sinomonas puerhi</name>
    <dbReference type="NCBI Taxonomy" id="3238584"/>
    <lineage>
        <taxon>Bacteria</taxon>
        <taxon>Bacillati</taxon>
        <taxon>Actinomycetota</taxon>
        <taxon>Actinomycetes</taxon>
        <taxon>Micrococcales</taxon>
        <taxon>Micrococcaceae</taxon>
        <taxon>Sinomonas</taxon>
    </lineage>
</organism>
<proteinExistence type="predicted"/>